<dbReference type="InterPro" id="IPR041694">
    <property type="entry name" value="ADH_N_2"/>
</dbReference>
<dbReference type="Gene3D" id="3.40.50.720">
    <property type="entry name" value="NAD(P)-binding Rossmann-like Domain"/>
    <property type="match status" value="1"/>
</dbReference>
<dbReference type="InterPro" id="IPR020843">
    <property type="entry name" value="ER"/>
</dbReference>
<dbReference type="Gene3D" id="3.90.180.10">
    <property type="entry name" value="Medium-chain alcohol dehydrogenases, catalytic domain"/>
    <property type="match status" value="1"/>
</dbReference>
<dbReference type="SUPFAM" id="SSF50129">
    <property type="entry name" value="GroES-like"/>
    <property type="match status" value="1"/>
</dbReference>
<dbReference type="CDD" id="cd05288">
    <property type="entry name" value="PGDH"/>
    <property type="match status" value="1"/>
</dbReference>
<evidence type="ECO:0000313" key="4">
    <source>
        <dbReference type="Proteomes" id="UP000800093"/>
    </source>
</evidence>
<dbReference type="InterPro" id="IPR011032">
    <property type="entry name" value="GroES-like_sf"/>
</dbReference>
<dbReference type="InterPro" id="IPR013149">
    <property type="entry name" value="ADH-like_C"/>
</dbReference>
<dbReference type="InterPro" id="IPR045010">
    <property type="entry name" value="MDR_fam"/>
</dbReference>
<proteinExistence type="predicted"/>
<dbReference type="OrthoDB" id="809632at2759"/>
<dbReference type="PANTHER" id="PTHR43205">
    <property type="entry name" value="PROSTAGLANDIN REDUCTASE"/>
    <property type="match status" value="1"/>
</dbReference>
<dbReference type="InterPro" id="IPR036291">
    <property type="entry name" value="NAD(P)-bd_dom_sf"/>
</dbReference>
<keyword evidence="1" id="KW-0560">Oxidoreductase</keyword>
<accession>A0A9P4TR65</accession>
<dbReference type="SUPFAM" id="SSF51735">
    <property type="entry name" value="NAD(P)-binding Rossmann-fold domains"/>
    <property type="match status" value="1"/>
</dbReference>
<evidence type="ECO:0000313" key="3">
    <source>
        <dbReference type="EMBL" id="KAF2270278.1"/>
    </source>
</evidence>
<dbReference type="Pfam" id="PF16884">
    <property type="entry name" value="ADH_N_2"/>
    <property type="match status" value="1"/>
</dbReference>
<evidence type="ECO:0000259" key="2">
    <source>
        <dbReference type="SMART" id="SM00829"/>
    </source>
</evidence>
<evidence type="ECO:0000256" key="1">
    <source>
        <dbReference type="ARBA" id="ARBA00023002"/>
    </source>
</evidence>
<dbReference type="Pfam" id="PF00107">
    <property type="entry name" value="ADH_zinc_N"/>
    <property type="match status" value="1"/>
</dbReference>
<gene>
    <name evidence="3" type="ORF">CC78DRAFT_198092</name>
</gene>
<reference evidence="4" key="1">
    <citation type="journal article" date="2020" name="Stud. Mycol.">
        <title>101 Dothideomycetes genomes: A test case for predicting lifestyles and emergence of pathogens.</title>
        <authorList>
            <person name="Haridas S."/>
            <person name="Albert R."/>
            <person name="Binder M."/>
            <person name="Bloem J."/>
            <person name="LaButti K."/>
            <person name="Salamov A."/>
            <person name="Andreopoulos B."/>
            <person name="Baker S."/>
            <person name="Barry K."/>
            <person name="Bills G."/>
            <person name="Bluhm B."/>
            <person name="Cannon C."/>
            <person name="Castanera R."/>
            <person name="Culley D."/>
            <person name="Daum C."/>
            <person name="Ezra D."/>
            <person name="Gonzalez J."/>
            <person name="Henrissat B."/>
            <person name="Kuo A."/>
            <person name="Liang C."/>
            <person name="Lipzen A."/>
            <person name="Lutzoni F."/>
            <person name="Magnuson J."/>
            <person name="Mondo S."/>
            <person name="Nolan M."/>
            <person name="Ohm R."/>
            <person name="Pangilinan J."/>
            <person name="Park H.-J."/>
            <person name="Ramirez L."/>
            <person name="Alfaro M."/>
            <person name="Sun H."/>
            <person name="Tritt A."/>
            <person name="Yoshinaga Y."/>
            <person name="Zwiers L.-H."/>
            <person name="Turgeon B."/>
            <person name="Goodwin S."/>
            <person name="Spatafora J."/>
            <person name="Crous P."/>
            <person name="Grigoriev I."/>
        </authorList>
    </citation>
    <scope>NUCLEOTIDE SEQUENCE [LARGE SCALE GENOMIC DNA]</scope>
    <source>
        <strain evidence="4">CBS 304.66</strain>
    </source>
</reference>
<dbReference type="EMBL" id="ML986580">
    <property type="protein sequence ID" value="KAF2270278.1"/>
    <property type="molecule type" value="Genomic_DNA"/>
</dbReference>
<protein>
    <submittedName>
        <fullName evidence="3">NAD(P)-binding protein</fullName>
    </submittedName>
</protein>
<name>A0A9P4TR65_9PLEO</name>
<comment type="caution">
    <text evidence="3">The sequence shown here is derived from an EMBL/GenBank/DDBJ whole genome shotgun (WGS) entry which is preliminary data.</text>
</comment>
<organism evidence="3 4">
    <name type="scientific">Lojkania enalia</name>
    <dbReference type="NCBI Taxonomy" id="147567"/>
    <lineage>
        <taxon>Eukaryota</taxon>
        <taxon>Fungi</taxon>
        <taxon>Dikarya</taxon>
        <taxon>Ascomycota</taxon>
        <taxon>Pezizomycotina</taxon>
        <taxon>Dothideomycetes</taxon>
        <taxon>Pleosporomycetidae</taxon>
        <taxon>Pleosporales</taxon>
        <taxon>Pleosporales incertae sedis</taxon>
        <taxon>Lojkania</taxon>
    </lineage>
</organism>
<feature type="domain" description="Enoyl reductase (ER)" evidence="2">
    <location>
        <begin position="23"/>
        <end position="349"/>
    </location>
</feature>
<dbReference type="Proteomes" id="UP000800093">
    <property type="component" value="Unassembled WGS sequence"/>
</dbReference>
<sequence length="352" mass="37910">MSGQQTRQWILVNSPQSDIVLNGDNATFKVQMKTLPPPGPNQVLVKVKYLSNDPAQRGWIQKGMDPTRLYTDPVYEGEVMRSYGIFEVVDSNADHLKPGQLVAGVAGWCEYAVLNAKDCRAIQPDESAGIRATHFIGALGGPGLAAYYGLVDVVGAKPEDAVVVSGAGGATGSMAVQIAKHLVGCKKVIGIAGGEKKCRWVESLGADVCVDYKSSDFKEQLWKATDGFVEVYFDNVGGEILDLMLTRLKRFGRIAACGAVAVYNNLGESGVKNWFEIIINRLEVKGFIVTDAVVAGKTGPMVQKMVQGIKEGKIKIGHESETVVLTAFEDIPKTWSLLFSGGNQGKLVTQLQ</sequence>
<dbReference type="PANTHER" id="PTHR43205:SF19">
    <property type="entry name" value="ENOYL REDUCTASE (ER) DOMAIN-CONTAINING PROTEIN"/>
    <property type="match status" value="1"/>
</dbReference>
<dbReference type="AlphaFoldDB" id="A0A9P4TR65"/>
<dbReference type="SMART" id="SM00829">
    <property type="entry name" value="PKS_ER"/>
    <property type="match status" value="1"/>
</dbReference>
<dbReference type="FunFam" id="3.40.50.720:FF:000121">
    <property type="entry name" value="Prostaglandin reductase 2"/>
    <property type="match status" value="1"/>
</dbReference>
<keyword evidence="4" id="KW-1185">Reference proteome</keyword>
<dbReference type="GO" id="GO:0016628">
    <property type="term" value="F:oxidoreductase activity, acting on the CH-CH group of donors, NAD or NADP as acceptor"/>
    <property type="evidence" value="ECO:0007669"/>
    <property type="project" value="InterPro"/>
</dbReference>